<proteinExistence type="predicted"/>
<dbReference type="EMBL" id="LNIX01000007">
    <property type="protein sequence ID" value="OXA52357.1"/>
    <property type="molecule type" value="Genomic_DNA"/>
</dbReference>
<name>A0A226E5X7_FOLCA</name>
<organism evidence="2 3">
    <name type="scientific">Folsomia candida</name>
    <name type="common">Springtail</name>
    <dbReference type="NCBI Taxonomy" id="158441"/>
    <lineage>
        <taxon>Eukaryota</taxon>
        <taxon>Metazoa</taxon>
        <taxon>Ecdysozoa</taxon>
        <taxon>Arthropoda</taxon>
        <taxon>Hexapoda</taxon>
        <taxon>Collembola</taxon>
        <taxon>Entomobryomorpha</taxon>
        <taxon>Isotomoidea</taxon>
        <taxon>Isotomidae</taxon>
        <taxon>Proisotominae</taxon>
        <taxon>Folsomia</taxon>
    </lineage>
</organism>
<reference evidence="2 3" key="1">
    <citation type="submission" date="2015-12" db="EMBL/GenBank/DDBJ databases">
        <title>The genome of Folsomia candida.</title>
        <authorList>
            <person name="Faddeeva A."/>
            <person name="Derks M.F."/>
            <person name="Anvar Y."/>
            <person name="Smit S."/>
            <person name="Van Straalen N."/>
            <person name="Roelofs D."/>
        </authorList>
    </citation>
    <scope>NUCLEOTIDE SEQUENCE [LARGE SCALE GENOMIC DNA]</scope>
    <source>
        <strain evidence="2 3">VU population</strain>
        <tissue evidence="2">Whole body</tissue>
    </source>
</reference>
<protein>
    <submittedName>
        <fullName evidence="2">NFX1-type zinc finger-containing protein 1</fullName>
    </submittedName>
</protein>
<sequence>MFLVNLKERCPWRCMHKTCTKLCREQCDRDPCNEPCTRPLPCGHTCIGYCGEPCPPHCRICDREHLAEFILLGNEEDADARFIFLPDCKHSIEAEGLEYHMNLDASEIGMKECPRCRTLIRYCRRFNNAIRKRLEDVVVVKKKMFGNLENVKAVQNEVIQKLRWHDRQRWSRNFQTFHQFLLNKVVDIVPVTVNKGSNAERLIPKKVNEQELESIKFLVTCAEGAIDVLMKGRQEDGFKPELLGDLHRRYRQLFTNIQNRQLPLGKLEIRDISLELLRLFDINQVYLRRSNPRFTDGHSQATSIYGRILKIVNEPKPYTGMRKQELHNLLSQLEDTLKTGLGISQMEIQQILRSFEEKGEGARGHGGGNHAIRPDNQLAPEVDGATASLWPGN</sequence>
<feature type="region of interest" description="Disordered" evidence="1">
    <location>
        <begin position="359"/>
        <end position="393"/>
    </location>
</feature>
<comment type="caution">
    <text evidence="2">The sequence shown here is derived from an EMBL/GenBank/DDBJ whole genome shotgun (WGS) entry which is preliminary data.</text>
</comment>
<gene>
    <name evidence="2" type="ORF">Fcan01_13041</name>
</gene>
<evidence type="ECO:0000313" key="2">
    <source>
        <dbReference type="EMBL" id="OXA52357.1"/>
    </source>
</evidence>
<evidence type="ECO:0000313" key="3">
    <source>
        <dbReference type="Proteomes" id="UP000198287"/>
    </source>
</evidence>
<keyword evidence="3" id="KW-1185">Reference proteome</keyword>
<evidence type="ECO:0000256" key="1">
    <source>
        <dbReference type="SAM" id="MobiDB-lite"/>
    </source>
</evidence>
<dbReference type="OrthoDB" id="2423195at2759"/>
<accession>A0A226E5X7</accession>
<dbReference type="AlphaFoldDB" id="A0A226E5X7"/>
<dbReference type="Proteomes" id="UP000198287">
    <property type="component" value="Unassembled WGS sequence"/>
</dbReference>
<dbReference type="OMA" id="CTRENAR"/>